<name>A0ABS2JBA5_9ACTN</name>
<comment type="similarity">
    <text evidence="1">Belongs to the peptidase S33 family.</text>
</comment>
<dbReference type="EMBL" id="JAFEUO010000004">
    <property type="protein sequence ID" value="MBM7083810.1"/>
    <property type="molecule type" value="Genomic_DNA"/>
</dbReference>
<accession>A0ABS2JBA5</accession>
<dbReference type="PANTHER" id="PTHR21661:SF35">
    <property type="entry name" value="EPOXIDE HYDROLASE"/>
    <property type="match status" value="1"/>
</dbReference>
<dbReference type="GO" id="GO:0016787">
    <property type="term" value="F:hydrolase activity"/>
    <property type="evidence" value="ECO:0007669"/>
    <property type="project" value="UniProtKB-KW"/>
</dbReference>
<gene>
    <name evidence="5" type="ORF">JQN84_14920</name>
</gene>
<evidence type="ECO:0000259" key="4">
    <source>
        <dbReference type="Pfam" id="PF06441"/>
    </source>
</evidence>
<keyword evidence="6" id="KW-1185">Reference proteome</keyword>
<evidence type="ECO:0000256" key="2">
    <source>
        <dbReference type="ARBA" id="ARBA00022797"/>
    </source>
</evidence>
<proteinExistence type="inferred from homology"/>
<dbReference type="PANTHER" id="PTHR21661">
    <property type="entry name" value="EPOXIDE HYDROLASE 1-RELATED"/>
    <property type="match status" value="1"/>
</dbReference>
<keyword evidence="3 5" id="KW-0378">Hydrolase</keyword>
<evidence type="ECO:0000256" key="1">
    <source>
        <dbReference type="ARBA" id="ARBA00010088"/>
    </source>
</evidence>
<dbReference type="RefSeq" id="WP_204959598.1">
    <property type="nucleotide sequence ID" value="NZ_JAFEUO010000004.1"/>
</dbReference>
<dbReference type="Proteomes" id="UP000809587">
    <property type="component" value="Unassembled WGS sequence"/>
</dbReference>
<dbReference type="Pfam" id="PF06441">
    <property type="entry name" value="EHN"/>
    <property type="match status" value="1"/>
</dbReference>
<feature type="domain" description="Epoxide hydrolase N-terminal" evidence="4">
    <location>
        <begin position="1"/>
        <end position="106"/>
    </location>
</feature>
<dbReference type="InterPro" id="IPR010497">
    <property type="entry name" value="Epoxide_hydro_N"/>
</dbReference>
<evidence type="ECO:0000313" key="5">
    <source>
        <dbReference type="EMBL" id="MBM7083810.1"/>
    </source>
</evidence>
<evidence type="ECO:0000313" key="6">
    <source>
        <dbReference type="Proteomes" id="UP000809587"/>
    </source>
</evidence>
<reference evidence="5 6" key="1">
    <citation type="submission" date="2021-02" db="EMBL/GenBank/DDBJ databases">
        <authorList>
            <person name="Lee D.-H."/>
        </authorList>
    </citation>
    <scope>NUCLEOTIDE SEQUENCE [LARGE SCALE GENOMIC DNA]</scope>
    <source>
        <strain evidence="5 6">MMS20-R2-29</strain>
    </source>
</reference>
<comment type="caution">
    <text evidence="5">The sequence shown here is derived from an EMBL/GenBank/DDBJ whole genome shotgun (WGS) entry which is preliminary data.</text>
</comment>
<organism evidence="5 6">
    <name type="scientific">Micromonospora humidisoli</name>
    <dbReference type="NCBI Taxonomy" id="2807622"/>
    <lineage>
        <taxon>Bacteria</taxon>
        <taxon>Bacillati</taxon>
        <taxon>Actinomycetota</taxon>
        <taxon>Actinomycetes</taxon>
        <taxon>Micromonosporales</taxon>
        <taxon>Micromonosporaceae</taxon>
        <taxon>Micromonospora</taxon>
    </lineage>
</organism>
<dbReference type="Gene3D" id="3.40.50.1820">
    <property type="entry name" value="alpha/beta hydrolase"/>
    <property type="match status" value="1"/>
</dbReference>
<dbReference type="InterPro" id="IPR016292">
    <property type="entry name" value="Epoxide_hydrolase"/>
</dbReference>
<dbReference type="SUPFAM" id="SSF53474">
    <property type="entry name" value="alpha/beta-Hydrolases"/>
    <property type="match status" value="1"/>
</dbReference>
<sequence length="398" mass="44225">MRPFRVEIPQRSLDDLHRRIAATRWPAEPYGGGWARGVPGAYLRELADYWRTGFDWRAAEARLNRYPQFTTTIDGATLHFLHVRSPEPDALPLVLTHGWPGSVAEFLQVIGPLTDPCAHGGDPADAFHLVIPSLPGYGFSTPLPGTGWDITRIARAWAELMRRLGYDRYVAQGGDFGSAVSLDLGEVDPEHVLGVHVNMLLTGPSEPGEVAELDEADQARMALVPRFNADLVGYMAVQATRPQTLAYALTDSPVGQLAWIVEKYREWTDSTDVPEDAVDRDQMLTTVTIYWFTATAGSSAQLYREVVELLPCTVVGARPYPNPVPLAVAAFGRDMFLPVRRFADRDFPNIQQWTEYDRGGHFAAMEQPDLLVADIRRFCRGSRVRPATVRTPDAAGLR</sequence>
<dbReference type="InterPro" id="IPR000639">
    <property type="entry name" value="Epox_hydrolase-like"/>
</dbReference>
<dbReference type="PRINTS" id="PR00412">
    <property type="entry name" value="EPOXHYDRLASE"/>
</dbReference>
<dbReference type="InterPro" id="IPR029058">
    <property type="entry name" value="AB_hydrolase_fold"/>
</dbReference>
<keyword evidence="2" id="KW-0058">Aromatic hydrocarbons catabolism</keyword>
<dbReference type="PIRSF" id="PIRSF001112">
    <property type="entry name" value="Epoxide_hydrolase"/>
    <property type="match status" value="1"/>
</dbReference>
<evidence type="ECO:0000256" key="3">
    <source>
        <dbReference type="ARBA" id="ARBA00022801"/>
    </source>
</evidence>
<protein>
    <submittedName>
        <fullName evidence="5">Epoxide hydrolase</fullName>
    </submittedName>
</protein>